<evidence type="ECO:0000256" key="2">
    <source>
        <dbReference type="ARBA" id="ARBA00022475"/>
    </source>
</evidence>
<sequence length="281" mass="29775">MGGGTHHPTHGQSAGGELWATLLPAAAVLALAVAYVVLAGRARRRNPVQGWGTPRTASFLTGCALLAVGLLPPLATFAHGDFRGHMLQHMLIGMYAPLALVLGAPISLLLRTLPTARARALTGLLHSRPARLLGHPVTALVLSTGTLAVLYFTPLYNATLDRPVLHWLMHAHFLLSGCLFAWVVAGPDPAPARPGVPARLVVLGIAVAAHAALSQLIYGGFLLNVHAPADQVRGGAEIMYYGGDIAELLLAAALVTTWRPERTRRRPARRTAEPTTFLETT</sequence>
<evidence type="ECO:0000256" key="3">
    <source>
        <dbReference type="ARBA" id="ARBA00022692"/>
    </source>
</evidence>
<accession>A0ABU6C7E3</accession>
<keyword evidence="5 7" id="KW-0472">Membrane</keyword>
<feature type="transmembrane region" description="Helical" evidence="7">
    <location>
        <begin position="18"/>
        <end position="38"/>
    </location>
</feature>
<feature type="transmembrane region" description="Helical" evidence="7">
    <location>
        <begin position="164"/>
        <end position="184"/>
    </location>
</feature>
<evidence type="ECO:0000313" key="8">
    <source>
        <dbReference type="EMBL" id="MEB3960633.1"/>
    </source>
</evidence>
<keyword evidence="3 7" id="KW-0812">Transmembrane</keyword>
<evidence type="ECO:0000256" key="5">
    <source>
        <dbReference type="ARBA" id="ARBA00023136"/>
    </source>
</evidence>
<name>A0ABU6C7E3_9ACTN</name>
<dbReference type="Proteomes" id="UP001352223">
    <property type="component" value="Unassembled WGS sequence"/>
</dbReference>
<feature type="transmembrane region" description="Helical" evidence="7">
    <location>
        <begin position="132"/>
        <end position="152"/>
    </location>
</feature>
<dbReference type="RefSeq" id="WP_324767755.1">
    <property type="nucleotide sequence ID" value="NZ_BAAATS010000016.1"/>
</dbReference>
<feature type="transmembrane region" description="Helical" evidence="7">
    <location>
        <begin position="196"/>
        <end position="218"/>
    </location>
</feature>
<evidence type="ECO:0000256" key="4">
    <source>
        <dbReference type="ARBA" id="ARBA00022989"/>
    </source>
</evidence>
<evidence type="ECO:0000256" key="6">
    <source>
        <dbReference type="SAM" id="MobiDB-lite"/>
    </source>
</evidence>
<keyword evidence="9" id="KW-1185">Reference proteome</keyword>
<dbReference type="EMBL" id="JAOZYB010000057">
    <property type="protein sequence ID" value="MEB3960633.1"/>
    <property type="molecule type" value="Genomic_DNA"/>
</dbReference>
<comment type="subcellular location">
    <subcellularLocation>
        <location evidence="1">Cell membrane</location>
        <topology evidence="1">Multi-pass membrane protein</topology>
    </subcellularLocation>
</comment>
<evidence type="ECO:0000313" key="9">
    <source>
        <dbReference type="Proteomes" id="UP001352223"/>
    </source>
</evidence>
<feature type="region of interest" description="Disordered" evidence="6">
    <location>
        <begin position="262"/>
        <end position="281"/>
    </location>
</feature>
<feature type="transmembrane region" description="Helical" evidence="7">
    <location>
        <begin position="59"/>
        <end position="78"/>
    </location>
</feature>
<comment type="caution">
    <text evidence="8">The sequence shown here is derived from an EMBL/GenBank/DDBJ whole genome shotgun (WGS) entry which is preliminary data.</text>
</comment>
<protein>
    <submittedName>
        <fullName evidence="8">Cytochrome c oxidase assembly protein</fullName>
    </submittedName>
</protein>
<keyword evidence="2" id="KW-1003">Cell membrane</keyword>
<reference evidence="8 9" key="1">
    <citation type="submission" date="2022-10" db="EMBL/GenBank/DDBJ databases">
        <authorList>
            <person name="Xie J."/>
            <person name="Shen N."/>
        </authorList>
    </citation>
    <scope>NUCLEOTIDE SEQUENCE [LARGE SCALE GENOMIC DNA]</scope>
    <source>
        <strain evidence="8 9">DSM 41681</strain>
    </source>
</reference>
<dbReference type="InterPro" id="IPR019108">
    <property type="entry name" value="Caa3_assmbl_CtaG-rel"/>
</dbReference>
<evidence type="ECO:0000256" key="7">
    <source>
        <dbReference type="SAM" id="Phobius"/>
    </source>
</evidence>
<feature type="transmembrane region" description="Helical" evidence="7">
    <location>
        <begin position="90"/>
        <end position="111"/>
    </location>
</feature>
<dbReference type="Pfam" id="PF09678">
    <property type="entry name" value="Caa3_CtaG"/>
    <property type="match status" value="1"/>
</dbReference>
<keyword evidence="4 7" id="KW-1133">Transmembrane helix</keyword>
<proteinExistence type="predicted"/>
<evidence type="ECO:0000256" key="1">
    <source>
        <dbReference type="ARBA" id="ARBA00004651"/>
    </source>
</evidence>
<organism evidence="8 9">
    <name type="scientific">Streptomyces kunmingensis</name>
    <dbReference type="NCBI Taxonomy" id="68225"/>
    <lineage>
        <taxon>Bacteria</taxon>
        <taxon>Bacillati</taxon>
        <taxon>Actinomycetota</taxon>
        <taxon>Actinomycetes</taxon>
        <taxon>Kitasatosporales</taxon>
        <taxon>Streptomycetaceae</taxon>
        <taxon>Streptomyces</taxon>
    </lineage>
</organism>
<gene>
    <name evidence="8" type="ORF">OKJ48_10310</name>
</gene>
<feature type="transmembrane region" description="Helical" evidence="7">
    <location>
        <begin position="238"/>
        <end position="258"/>
    </location>
</feature>